<dbReference type="Proteomes" id="UP000297245">
    <property type="component" value="Unassembled WGS sequence"/>
</dbReference>
<protein>
    <submittedName>
        <fullName evidence="1">Uncharacterized protein</fullName>
    </submittedName>
</protein>
<gene>
    <name evidence="1" type="ORF">K435DRAFT_100937</name>
</gene>
<keyword evidence="2" id="KW-1185">Reference proteome</keyword>
<dbReference type="EMBL" id="ML180506">
    <property type="protein sequence ID" value="THU77234.1"/>
    <property type="molecule type" value="Genomic_DNA"/>
</dbReference>
<dbReference type="AlphaFoldDB" id="A0A4S8KNJ3"/>
<proteinExistence type="predicted"/>
<evidence type="ECO:0000313" key="2">
    <source>
        <dbReference type="Proteomes" id="UP000297245"/>
    </source>
</evidence>
<reference evidence="1 2" key="1">
    <citation type="journal article" date="2019" name="Nat. Ecol. Evol.">
        <title>Megaphylogeny resolves global patterns of mushroom evolution.</title>
        <authorList>
            <person name="Varga T."/>
            <person name="Krizsan K."/>
            <person name="Foldi C."/>
            <person name="Dima B."/>
            <person name="Sanchez-Garcia M."/>
            <person name="Sanchez-Ramirez S."/>
            <person name="Szollosi G.J."/>
            <person name="Szarkandi J.G."/>
            <person name="Papp V."/>
            <person name="Albert L."/>
            <person name="Andreopoulos W."/>
            <person name="Angelini C."/>
            <person name="Antonin V."/>
            <person name="Barry K.W."/>
            <person name="Bougher N.L."/>
            <person name="Buchanan P."/>
            <person name="Buyck B."/>
            <person name="Bense V."/>
            <person name="Catcheside P."/>
            <person name="Chovatia M."/>
            <person name="Cooper J."/>
            <person name="Damon W."/>
            <person name="Desjardin D."/>
            <person name="Finy P."/>
            <person name="Geml J."/>
            <person name="Haridas S."/>
            <person name="Hughes K."/>
            <person name="Justo A."/>
            <person name="Karasinski D."/>
            <person name="Kautmanova I."/>
            <person name="Kiss B."/>
            <person name="Kocsube S."/>
            <person name="Kotiranta H."/>
            <person name="LaButti K.M."/>
            <person name="Lechner B.E."/>
            <person name="Liimatainen K."/>
            <person name="Lipzen A."/>
            <person name="Lukacs Z."/>
            <person name="Mihaltcheva S."/>
            <person name="Morgado L.N."/>
            <person name="Niskanen T."/>
            <person name="Noordeloos M.E."/>
            <person name="Ohm R.A."/>
            <person name="Ortiz-Santana B."/>
            <person name="Ovrebo C."/>
            <person name="Racz N."/>
            <person name="Riley R."/>
            <person name="Savchenko A."/>
            <person name="Shiryaev A."/>
            <person name="Soop K."/>
            <person name="Spirin V."/>
            <person name="Szebenyi C."/>
            <person name="Tomsovsky M."/>
            <person name="Tulloss R.E."/>
            <person name="Uehling J."/>
            <person name="Grigoriev I.V."/>
            <person name="Vagvolgyi C."/>
            <person name="Papp T."/>
            <person name="Martin F.M."/>
            <person name="Miettinen O."/>
            <person name="Hibbett D.S."/>
            <person name="Nagy L.G."/>
        </authorList>
    </citation>
    <scope>NUCLEOTIDE SEQUENCE [LARGE SCALE GENOMIC DNA]</scope>
    <source>
        <strain evidence="1 2">CBS 962.96</strain>
    </source>
</reference>
<organism evidence="1 2">
    <name type="scientific">Dendrothele bispora (strain CBS 962.96)</name>
    <dbReference type="NCBI Taxonomy" id="1314807"/>
    <lineage>
        <taxon>Eukaryota</taxon>
        <taxon>Fungi</taxon>
        <taxon>Dikarya</taxon>
        <taxon>Basidiomycota</taxon>
        <taxon>Agaricomycotina</taxon>
        <taxon>Agaricomycetes</taxon>
        <taxon>Agaricomycetidae</taxon>
        <taxon>Agaricales</taxon>
        <taxon>Agaricales incertae sedis</taxon>
        <taxon>Dendrothele</taxon>
    </lineage>
</organism>
<sequence>MFTFMTHVKHYYLFVSSGCKGQELLTLSSTIRISTNSYTSDMIHDTNSPEHKPRGSIRPTVYYLITGAIHRS</sequence>
<evidence type="ECO:0000313" key="1">
    <source>
        <dbReference type="EMBL" id="THU77234.1"/>
    </source>
</evidence>
<name>A0A4S8KNJ3_DENBC</name>
<accession>A0A4S8KNJ3</accession>